<dbReference type="SMART" id="SM00195">
    <property type="entry name" value="DSPc"/>
    <property type="match status" value="1"/>
</dbReference>
<keyword evidence="4" id="KW-0904">Protein phosphatase</keyword>
<name>A0AAN7W645_9SACH</name>
<keyword evidence="9" id="KW-1185">Reference proteome</keyword>
<dbReference type="PANTHER" id="PTHR45848:SF4">
    <property type="entry name" value="DUAL SPECIFICITY PROTEIN PHOSPHATASE 12"/>
    <property type="match status" value="1"/>
</dbReference>
<feature type="domain" description="Tyrosine specific protein phosphatases" evidence="7">
    <location>
        <begin position="91"/>
        <end position="148"/>
    </location>
</feature>
<evidence type="ECO:0000259" key="6">
    <source>
        <dbReference type="PROSITE" id="PS50054"/>
    </source>
</evidence>
<feature type="active site" description="Phosphocysteine intermediate" evidence="5">
    <location>
        <position position="113"/>
    </location>
</feature>
<comment type="similarity">
    <text evidence="1">Belongs to the protein-tyrosine phosphatase family. Non-receptor class dual specificity subfamily.</text>
</comment>
<dbReference type="Pfam" id="PF00782">
    <property type="entry name" value="DSPc"/>
    <property type="match status" value="1"/>
</dbReference>
<dbReference type="PIRSF" id="PIRSF000941">
    <property type="entry name" value="DUSP12"/>
    <property type="match status" value="1"/>
</dbReference>
<dbReference type="InterPro" id="IPR016278">
    <property type="entry name" value="DUSP12"/>
</dbReference>
<dbReference type="FunFam" id="3.90.190.10:FF:000116">
    <property type="entry name" value="YVH1p Protein phosphatase"/>
    <property type="match status" value="1"/>
</dbReference>
<dbReference type="CDD" id="cd14518">
    <property type="entry name" value="DSP_fungal_YVH1"/>
    <property type="match status" value="1"/>
</dbReference>
<dbReference type="SUPFAM" id="SSF52799">
    <property type="entry name" value="(Phosphotyrosine protein) phosphatases II"/>
    <property type="match status" value="1"/>
</dbReference>
<evidence type="ECO:0000259" key="7">
    <source>
        <dbReference type="PROSITE" id="PS50056"/>
    </source>
</evidence>
<dbReference type="AlphaFoldDB" id="A0AAN7W645"/>
<sequence>MSFDEPDLTRILGGIYVGSLQPIIDHVPLKAQFNISSILSIIKFNVIPEYLVRKSYTLKNIPIDDTEKEDVLQYFNETNRFIDNCLFPEMEEYDPRKVDFKKIPQKGAIFIHCQAGVSRSPTFVIAYLMYRYGLTLKVALHALKRKRPQAQPNDNFIEQLELFEKMGGQYVDPENKEYKQWKLTKSVIDDPTGSDILHKNSTYSNDIDIETKKLSTMSDEELDKISVVRCKKCRQKLALSTSFINHEPPSKESSEGHFIRRATYGRRIINIQESQDQCSHFFVEPLNWMKEELQGKQELEGKFFCPGCKTKIGGYNWKGSRCSCGKWVIPAIHLLTNKVDQFPVKSIYLPNVVDFQSS</sequence>
<evidence type="ECO:0000256" key="4">
    <source>
        <dbReference type="ARBA" id="ARBA00022912"/>
    </source>
</evidence>
<evidence type="ECO:0000256" key="1">
    <source>
        <dbReference type="ARBA" id="ARBA00008601"/>
    </source>
</evidence>
<dbReference type="PROSITE" id="PS00383">
    <property type="entry name" value="TYR_PHOSPHATASE_1"/>
    <property type="match status" value="1"/>
</dbReference>
<evidence type="ECO:0000313" key="9">
    <source>
        <dbReference type="Proteomes" id="UP001306508"/>
    </source>
</evidence>
<dbReference type="GO" id="GO:0004725">
    <property type="term" value="F:protein tyrosine phosphatase activity"/>
    <property type="evidence" value="ECO:0007669"/>
    <property type="project" value="UniProtKB-EC"/>
</dbReference>
<dbReference type="PROSITE" id="PS50056">
    <property type="entry name" value="TYR_PHOSPHATASE_2"/>
    <property type="match status" value="1"/>
</dbReference>
<evidence type="ECO:0000256" key="5">
    <source>
        <dbReference type="PIRSR" id="PIRSR000941-50"/>
    </source>
</evidence>
<dbReference type="InterPro" id="IPR020422">
    <property type="entry name" value="TYR_PHOSPHATASE_DUAL_dom"/>
</dbReference>
<organism evidence="8 9">
    <name type="scientific">Arxiozyma heterogenica</name>
    <dbReference type="NCBI Taxonomy" id="278026"/>
    <lineage>
        <taxon>Eukaryota</taxon>
        <taxon>Fungi</taxon>
        <taxon>Dikarya</taxon>
        <taxon>Ascomycota</taxon>
        <taxon>Saccharomycotina</taxon>
        <taxon>Saccharomycetes</taxon>
        <taxon>Saccharomycetales</taxon>
        <taxon>Saccharomycetaceae</taxon>
        <taxon>Arxiozyma</taxon>
    </lineage>
</organism>
<dbReference type="GO" id="GO:0008138">
    <property type="term" value="F:protein tyrosine/serine/threonine phosphatase activity"/>
    <property type="evidence" value="ECO:0007669"/>
    <property type="project" value="InterPro"/>
</dbReference>
<accession>A0AAN7W645</accession>
<feature type="domain" description="Tyrosine-protein phosphatase" evidence="6">
    <location>
        <begin position="5"/>
        <end position="169"/>
    </location>
</feature>
<dbReference type="Gene3D" id="3.90.190.10">
    <property type="entry name" value="Protein tyrosine phosphatase superfamily"/>
    <property type="match status" value="1"/>
</dbReference>
<proteinExistence type="inferred from homology"/>
<dbReference type="Proteomes" id="UP001306508">
    <property type="component" value="Unassembled WGS sequence"/>
</dbReference>
<dbReference type="PROSITE" id="PS50054">
    <property type="entry name" value="TYR_PHOSPHATASE_DUAL"/>
    <property type="match status" value="1"/>
</dbReference>
<keyword evidence="3" id="KW-0378">Hydrolase</keyword>
<dbReference type="InterPro" id="IPR000340">
    <property type="entry name" value="Dual-sp_phosphatase_cat-dom"/>
</dbReference>
<dbReference type="PANTHER" id="PTHR45848">
    <property type="entry name" value="DUAL SPECIFICITY PROTEIN PHOSPHATASE 12 FAMILY MEMBER"/>
    <property type="match status" value="1"/>
</dbReference>
<evidence type="ECO:0000313" key="8">
    <source>
        <dbReference type="EMBL" id="KAK5782091.1"/>
    </source>
</evidence>
<evidence type="ECO:0000256" key="3">
    <source>
        <dbReference type="ARBA" id="ARBA00022801"/>
    </source>
</evidence>
<dbReference type="InterPro" id="IPR016130">
    <property type="entry name" value="Tyr_Pase_AS"/>
</dbReference>
<dbReference type="EC" id="3.1.3.48" evidence="2"/>
<reference evidence="9" key="1">
    <citation type="submission" date="2023-07" db="EMBL/GenBank/DDBJ databases">
        <title>A draft genome of Kazachstania heterogenica Y-27499.</title>
        <authorList>
            <person name="Donic C."/>
            <person name="Kralova J.S."/>
            <person name="Fidel L."/>
            <person name="Ben-Dor S."/>
            <person name="Jung S."/>
        </authorList>
    </citation>
    <scope>NUCLEOTIDE SEQUENCE [LARGE SCALE GENOMIC DNA]</scope>
    <source>
        <strain evidence="9">Y27499</strain>
    </source>
</reference>
<evidence type="ECO:0000256" key="2">
    <source>
        <dbReference type="ARBA" id="ARBA00013064"/>
    </source>
</evidence>
<dbReference type="GO" id="GO:0005634">
    <property type="term" value="C:nucleus"/>
    <property type="evidence" value="ECO:0007669"/>
    <property type="project" value="TreeGrafter"/>
</dbReference>
<dbReference type="EMBL" id="JAWIZZ010000015">
    <property type="protein sequence ID" value="KAK5782091.1"/>
    <property type="molecule type" value="Genomic_DNA"/>
</dbReference>
<comment type="caution">
    <text evidence="8">The sequence shown here is derived from an EMBL/GenBank/DDBJ whole genome shotgun (WGS) entry which is preliminary data.</text>
</comment>
<dbReference type="InterPro" id="IPR029021">
    <property type="entry name" value="Prot-tyrosine_phosphatase-like"/>
</dbReference>
<gene>
    <name evidence="8" type="ORF">RI543_000413</name>
</gene>
<protein>
    <recommendedName>
        <fullName evidence="2">protein-tyrosine-phosphatase</fullName>
        <ecNumber evidence="2">3.1.3.48</ecNumber>
    </recommendedName>
</protein>
<dbReference type="InterPro" id="IPR000387">
    <property type="entry name" value="Tyr_Pase_dom"/>
</dbReference>